<protein>
    <submittedName>
        <fullName evidence="2">Uncharacterized protein</fullName>
    </submittedName>
</protein>
<proteinExistence type="predicted"/>
<dbReference type="Proteomes" id="UP000298327">
    <property type="component" value="Unassembled WGS sequence"/>
</dbReference>
<gene>
    <name evidence="2" type="ORF">EVG20_g3470</name>
</gene>
<dbReference type="AlphaFoldDB" id="A0A4Y9Z5P5"/>
<feature type="region of interest" description="Disordered" evidence="1">
    <location>
        <begin position="136"/>
        <end position="198"/>
    </location>
</feature>
<evidence type="ECO:0000313" key="2">
    <source>
        <dbReference type="EMBL" id="TFY68659.1"/>
    </source>
</evidence>
<feature type="compositionally biased region" description="Low complexity" evidence="1">
    <location>
        <begin position="140"/>
        <end position="166"/>
    </location>
</feature>
<accession>A0A4Y9Z5P5</accession>
<name>A0A4Y9Z5P5_9AGAM</name>
<sequence>MPVPRRRASRKTLSLGDVSSVYITIPPVMGGLCSDRRGKSQRNTVVSLLRRYDLGTSIQIFSTRARVRPCTSDPIFQPRAYPRTHVLSTTTTSTRSTAEAVPRRVSWAIEDAIRAEQHAIKRVVCVLFLGQSEFDPPHQSSSACTRPPRSSPSSPSAGVPSISSAPFVLAMRNTPVGPSGPARAHSPAPSRSWDGDDIDVPEDIADTAYLSDPASSVRPSFLPSALTYLVLKLKPRHLRLPSPRAQAEDPANSERRYSSCYHPMNIY</sequence>
<dbReference type="EMBL" id="SEOQ01000156">
    <property type="protein sequence ID" value="TFY68659.1"/>
    <property type="molecule type" value="Genomic_DNA"/>
</dbReference>
<evidence type="ECO:0000313" key="3">
    <source>
        <dbReference type="Proteomes" id="UP000298327"/>
    </source>
</evidence>
<evidence type="ECO:0000256" key="1">
    <source>
        <dbReference type="SAM" id="MobiDB-lite"/>
    </source>
</evidence>
<reference evidence="2 3" key="1">
    <citation type="submission" date="2019-02" db="EMBL/GenBank/DDBJ databases">
        <title>Genome sequencing of the rare red list fungi Dentipellis fragilis.</title>
        <authorList>
            <person name="Buettner E."/>
            <person name="Kellner H."/>
        </authorList>
    </citation>
    <scope>NUCLEOTIDE SEQUENCE [LARGE SCALE GENOMIC DNA]</scope>
    <source>
        <strain evidence="2 3">DSM 105465</strain>
    </source>
</reference>
<organism evidence="2 3">
    <name type="scientific">Dentipellis fragilis</name>
    <dbReference type="NCBI Taxonomy" id="205917"/>
    <lineage>
        <taxon>Eukaryota</taxon>
        <taxon>Fungi</taxon>
        <taxon>Dikarya</taxon>
        <taxon>Basidiomycota</taxon>
        <taxon>Agaricomycotina</taxon>
        <taxon>Agaricomycetes</taxon>
        <taxon>Russulales</taxon>
        <taxon>Hericiaceae</taxon>
        <taxon>Dentipellis</taxon>
    </lineage>
</organism>
<comment type="caution">
    <text evidence="2">The sequence shown here is derived from an EMBL/GenBank/DDBJ whole genome shotgun (WGS) entry which is preliminary data.</text>
</comment>
<keyword evidence="3" id="KW-1185">Reference proteome</keyword>